<dbReference type="GO" id="GO:0016020">
    <property type="term" value="C:membrane"/>
    <property type="evidence" value="ECO:0007669"/>
    <property type="project" value="UniProtKB-SubCell"/>
</dbReference>
<feature type="transmembrane region" description="Helical" evidence="7">
    <location>
        <begin position="15"/>
        <end position="33"/>
    </location>
</feature>
<evidence type="ECO:0000259" key="8">
    <source>
        <dbReference type="Pfam" id="PF01061"/>
    </source>
</evidence>
<feature type="transmembrane region" description="Helical" evidence="7">
    <location>
        <begin position="123"/>
        <end position="148"/>
    </location>
</feature>
<keyword evidence="3" id="KW-0813">Transport</keyword>
<dbReference type="InterPro" id="IPR052215">
    <property type="entry name" value="Plant_ABCG"/>
</dbReference>
<organism evidence="10">
    <name type="scientific">Perkinsus marinus (strain ATCC 50983 / TXsc)</name>
    <dbReference type="NCBI Taxonomy" id="423536"/>
    <lineage>
        <taxon>Eukaryota</taxon>
        <taxon>Sar</taxon>
        <taxon>Alveolata</taxon>
        <taxon>Perkinsozoa</taxon>
        <taxon>Perkinsea</taxon>
        <taxon>Perkinsida</taxon>
        <taxon>Perkinsidae</taxon>
        <taxon>Perkinsus</taxon>
    </lineage>
</organism>
<dbReference type="Proteomes" id="UP000007800">
    <property type="component" value="Unassembled WGS sequence"/>
</dbReference>
<keyword evidence="5 7" id="KW-1133">Transmembrane helix</keyword>
<dbReference type="GO" id="GO:0140359">
    <property type="term" value="F:ABC-type transporter activity"/>
    <property type="evidence" value="ECO:0007669"/>
    <property type="project" value="InterPro"/>
</dbReference>
<name>C5LBA6_PERM5</name>
<comment type="similarity">
    <text evidence="2">Belongs to the ABC transporter superfamily. ABCG family. Eye pigment precursor importer (TC 3.A.1.204) subfamily.</text>
</comment>
<evidence type="ECO:0000256" key="3">
    <source>
        <dbReference type="ARBA" id="ARBA00022448"/>
    </source>
</evidence>
<evidence type="ECO:0000313" key="9">
    <source>
        <dbReference type="EMBL" id="EER06034.1"/>
    </source>
</evidence>
<dbReference type="InterPro" id="IPR013525">
    <property type="entry name" value="ABC2_TM"/>
</dbReference>
<dbReference type="InParanoid" id="C5LBA6"/>
<evidence type="ECO:0000256" key="4">
    <source>
        <dbReference type="ARBA" id="ARBA00022692"/>
    </source>
</evidence>
<keyword evidence="6 7" id="KW-0472">Membrane</keyword>
<dbReference type="PANTHER" id="PTHR48042:SF11">
    <property type="entry name" value="ABC TRANSPORTER G FAMILY MEMBER 11"/>
    <property type="match status" value="1"/>
</dbReference>
<dbReference type="PANTHER" id="PTHR48042">
    <property type="entry name" value="ABC TRANSPORTER G FAMILY MEMBER 11"/>
    <property type="match status" value="1"/>
</dbReference>
<dbReference type="AlphaFoldDB" id="C5LBA6"/>
<sequence length="183" mass="20511">MRNFQNNVRNPSIDWVRLVMYTIIFFMIGTMNIRTNDSFAQRDQVPMLSYVRAFLVFMVFARERANPNVNVAVCAQANFLVCLPGIGLTAVVSSGMAIGLTGRNTFGWFCLDLFLSMVVSESLMMLLGAATLHYFIGIAVAAGIYGMFTPTEYLEVGNAFTTRRFTRTCLLGLTMLRRLEILS</sequence>
<feature type="transmembrane region" description="Helical" evidence="7">
    <location>
        <begin position="77"/>
        <end position="102"/>
    </location>
</feature>
<feature type="domain" description="ABC-2 type transporter transmembrane" evidence="8">
    <location>
        <begin position="1"/>
        <end position="149"/>
    </location>
</feature>
<evidence type="ECO:0000313" key="10">
    <source>
        <dbReference type="Proteomes" id="UP000007800"/>
    </source>
</evidence>
<evidence type="ECO:0000256" key="6">
    <source>
        <dbReference type="ARBA" id="ARBA00023136"/>
    </source>
</evidence>
<reference evidence="9 10" key="1">
    <citation type="submission" date="2008-07" db="EMBL/GenBank/DDBJ databases">
        <authorList>
            <person name="El-Sayed N."/>
            <person name="Caler E."/>
            <person name="Inman J."/>
            <person name="Amedeo P."/>
            <person name="Hass B."/>
            <person name="Wortman J."/>
        </authorList>
    </citation>
    <scope>NUCLEOTIDE SEQUENCE [LARGE SCALE GENOMIC DNA]</scope>
    <source>
        <strain evidence="10">ATCC 50983 / TXsc</strain>
    </source>
</reference>
<comment type="subcellular location">
    <subcellularLocation>
        <location evidence="1">Membrane</location>
        <topology evidence="1">Multi-pass membrane protein</topology>
    </subcellularLocation>
</comment>
<dbReference type="GeneID" id="9087242"/>
<dbReference type="RefSeq" id="XP_002774218.1">
    <property type="nucleotide sequence ID" value="XM_002774172.1"/>
</dbReference>
<keyword evidence="4 7" id="KW-0812">Transmembrane</keyword>
<evidence type="ECO:0000256" key="2">
    <source>
        <dbReference type="ARBA" id="ARBA00005814"/>
    </source>
</evidence>
<dbReference type="EMBL" id="GG680905">
    <property type="protein sequence ID" value="EER06034.1"/>
    <property type="molecule type" value="Genomic_DNA"/>
</dbReference>
<evidence type="ECO:0000256" key="7">
    <source>
        <dbReference type="SAM" id="Phobius"/>
    </source>
</evidence>
<accession>C5LBA6</accession>
<proteinExistence type="inferred from homology"/>
<dbReference type="Pfam" id="PF01061">
    <property type="entry name" value="ABC2_membrane"/>
    <property type="match status" value="1"/>
</dbReference>
<feature type="transmembrane region" description="Helical" evidence="7">
    <location>
        <begin position="45"/>
        <end position="62"/>
    </location>
</feature>
<dbReference type="OrthoDB" id="66620at2759"/>
<gene>
    <name evidence="9" type="ORF">Pmar_PMAR028222</name>
</gene>
<keyword evidence="10" id="KW-1185">Reference proteome</keyword>
<evidence type="ECO:0000256" key="5">
    <source>
        <dbReference type="ARBA" id="ARBA00022989"/>
    </source>
</evidence>
<protein>
    <recommendedName>
        <fullName evidence="8">ABC-2 type transporter transmembrane domain-containing protein</fullName>
    </recommendedName>
</protein>
<evidence type="ECO:0000256" key="1">
    <source>
        <dbReference type="ARBA" id="ARBA00004141"/>
    </source>
</evidence>